<sequence>MEVYIGRQPNGPYQFDNSAMAWVLRLSKSIYNSGRNITCNNFFTSIPLLNKLESHHKLTVNGTIRQKKRENLNNSRKYEEEPKSPVYSGTEAIALLSLSYVPKKGKNVLLVSSMLDDA</sequence>
<keyword evidence="3" id="KW-1185">Reference proteome</keyword>
<organism evidence="2 3">
    <name type="scientific">Parnassius mnemosyne</name>
    <name type="common">clouded apollo</name>
    <dbReference type="NCBI Taxonomy" id="213953"/>
    <lineage>
        <taxon>Eukaryota</taxon>
        <taxon>Metazoa</taxon>
        <taxon>Ecdysozoa</taxon>
        <taxon>Arthropoda</taxon>
        <taxon>Hexapoda</taxon>
        <taxon>Insecta</taxon>
        <taxon>Pterygota</taxon>
        <taxon>Neoptera</taxon>
        <taxon>Endopterygota</taxon>
        <taxon>Lepidoptera</taxon>
        <taxon>Glossata</taxon>
        <taxon>Ditrysia</taxon>
        <taxon>Papilionoidea</taxon>
        <taxon>Papilionidae</taxon>
        <taxon>Parnassiinae</taxon>
        <taxon>Parnassini</taxon>
        <taxon>Parnassius</taxon>
        <taxon>Driopa</taxon>
    </lineage>
</organism>
<evidence type="ECO:0000259" key="1">
    <source>
        <dbReference type="Pfam" id="PF13843"/>
    </source>
</evidence>
<dbReference type="EMBL" id="CAVLGL010000091">
    <property type="protein sequence ID" value="CAK1595179.1"/>
    <property type="molecule type" value="Genomic_DNA"/>
</dbReference>
<dbReference type="Pfam" id="PF13843">
    <property type="entry name" value="DDE_Tnp_1_7"/>
    <property type="match status" value="1"/>
</dbReference>
<evidence type="ECO:0000313" key="2">
    <source>
        <dbReference type="EMBL" id="CAK1595179.1"/>
    </source>
</evidence>
<proteinExistence type="predicted"/>
<feature type="domain" description="PiggyBac transposable element-derived protein" evidence="1">
    <location>
        <begin position="1"/>
        <end position="115"/>
    </location>
</feature>
<evidence type="ECO:0000313" key="3">
    <source>
        <dbReference type="Proteomes" id="UP001314205"/>
    </source>
</evidence>
<dbReference type="InterPro" id="IPR029526">
    <property type="entry name" value="PGBD"/>
</dbReference>
<dbReference type="AlphaFoldDB" id="A0AAV1LM99"/>
<comment type="caution">
    <text evidence="2">The sequence shown here is derived from an EMBL/GenBank/DDBJ whole genome shotgun (WGS) entry which is preliminary data.</text>
</comment>
<gene>
    <name evidence="2" type="ORF">PARMNEM_LOCUS14693</name>
</gene>
<protein>
    <recommendedName>
        <fullName evidence="1">PiggyBac transposable element-derived protein domain-containing protein</fullName>
    </recommendedName>
</protein>
<name>A0AAV1LM99_9NEOP</name>
<reference evidence="2 3" key="1">
    <citation type="submission" date="2023-11" db="EMBL/GenBank/DDBJ databases">
        <authorList>
            <person name="Hedman E."/>
            <person name="Englund M."/>
            <person name="Stromberg M."/>
            <person name="Nyberg Akerstrom W."/>
            <person name="Nylinder S."/>
            <person name="Jareborg N."/>
            <person name="Kallberg Y."/>
            <person name="Kronander E."/>
        </authorList>
    </citation>
    <scope>NUCLEOTIDE SEQUENCE [LARGE SCALE GENOMIC DNA]</scope>
</reference>
<dbReference type="Proteomes" id="UP001314205">
    <property type="component" value="Unassembled WGS sequence"/>
</dbReference>
<accession>A0AAV1LM99</accession>